<evidence type="ECO:0000313" key="2">
    <source>
        <dbReference type="EMBL" id="JAG36627.1"/>
    </source>
</evidence>
<dbReference type="AlphaFoldDB" id="A0A0A9YUH2"/>
<organism evidence="2">
    <name type="scientific">Lygus hesperus</name>
    <name type="common">Western plant bug</name>
    <dbReference type="NCBI Taxonomy" id="30085"/>
    <lineage>
        <taxon>Eukaryota</taxon>
        <taxon>Metazoa</taxon>
        <taxon>Ecdysozoa</taxon>
        <taxon>Arthropoda</taxon>
        <taxon>Hexapoda</taxon>
        <taxon>Insecta</taxon>
        <taxon>Pterygota</taxon>
        <taxon>Neoptera</taxon>
        <taxon>Paraneoptera</taxon>
        <taxon>Hemiptera</taxon>
        <taxon>Heteroptera</taxon>
        <taxon>Panheteroptera</taxon>
        <taxon>Cimicomorpha</taxon>
        <taxon>Miridae</taxon>
        <taxon>Mirini</taxon>
        <taxon>Lygus</taxon>
    </lineage>
</organism>
<feature type="transmembrane region" description="Helical" evidence="1">
    <location>
        <begin position="256"/>
        <end position="275"/>
    </location>
</feature>
<protein>
    <submittedName>
        <fullName evidence="2">Chaperone protein DnaJ</fullName>
    </submittedName>
</protein>
<keyword evidence="1" id="KW-0472">Membrane</keyword>
<reference evidence="3" key="3">
    <citation type="submission" date="2014-09" db="EMBL/GenBank/DDBJ databases">
        <authorList>
            <person name="Magalhaes I.L.F."/>
            <person name="Oliveira U."/>
            <person name="Santos F.R."/>
            <person name="Vidigal T.H.D.A."/>
            <person name="Brescovit A.D."/>
            <person name="Santos A.J."/>
        </authorList>
    </citation>
    <scope>NUCLEOTIDE SEQUENCE</scope>
</reference>
<evidence type="ECO:0000256" key="1">
    <source>
        <dbReference type="SAM" id="Phobius"/>
    </source>
</evidence>
<reference evidence="2" key="1">
    <citation type="journal article" date="2014" name="PLoS ONE">
        <title>Transcriptome-Based Identification of ABC Transporters in the Western Tarnished Plant Bug Lygus hesperus.</title>
        <authorList>
            <person name="Hull J.J."/>
            <person name="Chaney K."/>
            <person name="Geib S.M."/>
            <person name="Fabrick J.A."/>
            <person name="Brent C.S."/>
            <person name="Walsh D."/>
            <person name="Lavine L.C."/>
        </authorList>
    </citation>
    <scope>NUCLEOTIDE SEQUENCE</scope>
</reference>
<accession>A0A0A9YUH2</accession>
<name>A0A0A9YUH2_LYGHE</name>
<proteinExistence type="predicted"/>
<keyword evidence="1" id="KW-1133">Transmembrane helix</keyword>
<reference evidence="2" key="2">
    <citation type="submission" date="2014-07" db="EMBL/GenBank/DDBJ databases">
        <authorList>
            <person name="Hull J."/>
        </authorList>
    </citation>
    <scope>NUCLEOTIDE SEQUENCE</scope>
</reference>
<sequence length="281" mass="31774">QTSAALGVVPTFREWHKIRFTSSLSETCRCCNSSFIGTTEAPPIFTMSSGTPVSFNDLPYNNASLFVFISGLVNEISTSIEKQNNLAYRVLDLCNKFERLPGVASNINFTFTSAEKVRIMQTLNSLNEVSNNCEAEKTALKNLCIKVSVFANSLRELHQQGNCLAGPREQQTIAAMNYLDKVVYKFYSSIESKYPILQSKINTVRREYLQYFTSSEWQADEVEGEQIPNVISYRQSNSLLVNHEDRGRNLLNPDSIFTTIIILIAILAAFVFRILHKREVI</sequence>
<keyword evidence="1" id="KW-0812">Transmembrane</keyword>
<dbReference type="EMBL" id="GBHO01006977">
    <property type="protein sequence ID" value="JAG36627.1"/>
    <property type="molecule type" value="Transcribed_RNA"/>
</dbReference>
<feature type="non-terminal residue" evidence="2">
    <location>
        <position position="1"/>
    </location>
</feature>
<dbReference type="EMBL" id="GBRD01007742">
    <property type="protein sequence ID" value="JAG58079.1"/>
    <property type="molecule type" value="Transcribed_RNA"/>
</dbReference>
<gene>
    <name evidence="2" type="primary">dnaJ_24</name>
    <name evidence="2" type="ORF">CM83_100300</name>
</gene>
<evidence type="ECO:0000313" key="3">
    <source>
        <dbReference type="EMBL" id="JAG58079.1"/>
    </source>
</evidence>